<feature type="region of interest" description="Disordered" evidence="3">
    <location>
        <begin position="252"/>
        <end position="272"/>
    </location>
</feature>
<dbReference type="Pfam" id="PF11951">
    <property type="entry name" value="Fungal_trans_2"/>
    <property type="match status" value="1"/>
</dbReference>
<protein>
    <recommendedName>
        <fullName evidence="4">Zn(2)-C6 fungal-type domain-containing protein</fullName>
    </recommendedName>
</protein>
<evidence type="ECO:0000256" key="3">
    <source>
        <dbReference type="SAM" id="MobiDB-lite"/>
    </source>
</evidence>
<evidence type="ECO:0000256" key="2">
    <source>
        <dbReference type="ARBA" id="ARBA00023242"/>
    </source>
</evidence>
<keyword evidence="6" id="KW-1185">Reference proteome</keyword>
<proteinExistence type="predicted"/>
<dbReference type="Proteomes" id="UP000237144">
    <property type="component" value="Unassembled WGS sequence"/>
</dbReference>
<name>A0A2S5B968_9BASI</name>
<dbReference type="PANTHER" id="PTHR37534:SF46">
    <property type="entry name" value="ZN(II)2CYS6 TRANSCRIPTION FACTOR (EUROFUNG)"/>
    <property type="match status" value="1"/>
</dbReference>
<evidence type="ECO:0000256" key="1">
    <source>
        <dbReference type="ARBA" id="ARBA00004123"/>
    </source>
</evidence>
<dbReference type="GO" id="GO:0005634">
    <property type="term" value="C:nucleus"/>
    <property type="evidence" value="ECO:0007669"/>
    <property type="project" value="UniProtKB-SubCell"/>
</dbReference>
<evidence type="ECO:0000259" key="4">
    <source>
        <dbReference type="PROSITE" id="PS00463"/>
    </source>
</evidence>
<dbReference type="STRING" id="741276.A0A2S5B968"/>
<comment type="subcellular location">
    <subcellularLocation>
        <location evidence="1">Nucleus</location>
    </subcellularLocation>
</comment>
<dbReference type="GO" id="GO:0008270">
    <property type="term" value="F:zinc ion binding"/>
    <property type="evidence" value="ECO:0007669"/>
    <property type="project" value="InterPro"/>
</dbReference>
<dbReference type="InterPro" id="IPR021858">
    <property type="entry name" value="Fun_TF"/>
</dbReference>
<dbReference type="EMBL" id="PJQD01000038">
    <property type="protein sequence ID" value="POY73318.1"/>
    <property type="molecule type" value="Genomic_DNA"/>
</dbReference>
<evidence type="ECO:0000313" key="6">
    <source>
        <dbReference type="Proteomes" id="UP000237144"/>
    </source>
</evidence>
<dbReference type="PROSITE" id="PS00463">
    <property type="entry name" value="ZN2_CY6_FUNGAL_1"/>
    <property type="match status" value="1"/>
</dbReference>
<dbReference type="InterPro" id="IPR036864">
    <property type="entry name" value="Zn2-C6_fun-type_DNA-bd_sf"/>
</dbReference>
<feature type="region of interest" description="Disordered" evidence="3">
    <location>
        <begin position="287"/>
        <end position="307"/>
    </location>
</feature>
<dbReference type="SUPFAM" id="SSF57701">
    <property type="entry name" value="Zn2/Cys6 DNA-binding domain"/>
    <property type="match status" value="1"/>
</dbReference>
<comment type="caution">
    <text evidence="5">The sequence shown here is derived from an EMBL/GenBank/DDBJ whole genome shotgun (WGS) entry which is preliminary data.</text>
</comment>
<dbReference type="AlphaFoldDB" id="A0A2S5B968"/>
<reference evidence="5 6" key="1">
    <citation type="journal article" date="2018" name="Front. Microbiol.">
        <title>Prospects for Fungal Bioremediation of Acidic Radioactive Waste Sites: Characterization and Genome Sequence of Rhodotorula taiwanensis MD1149.</title>
        <authorList>
            <person name="Tkavc R."/>
            <person name="Matrosova V.Y."/>
            <person name="Grichenko O.E."/>
            <person name="Gostincar C."/>
            <person name="Volpe R.P."/>
            <person name="Klimenkova P."/>
            <person name="Gaidamakova E.K."/>
            <person name="Zhou C.E."/>
            <person name="Stewart B.J."/>
            <person name="Lyman M.G."/>
            <person name="Malfatti S.A."/>
            <person name="Rubinfeld B."/>
            <person name="Courtot M."/>
            <person name="Singh J."/>
            <person name="Dalgard C.L."/>
            <person name="Hamilton T."/>
            <person name="Frey K.G."/>
            <person name="Gunde-Cimerman N."/>
            <person name="Dugan L."/>
            <person name="Daly M.J."/>
        </authorList>
    </citation>
    <scope>NUCLEOTIDE SEQUENCE [LARGE SCALE GENOMIC DNA]</scope>
    <source>
        <strain evidence="5 6">MD1149</strain>
    </source>
</reference>
<dbReference type="OrthoDB" id="5419315at2759"/>
<dbReference type="InterPro" id="IPR001138">
    <property type="entry name" value="Zn2Cys6_DnaBD"/>
</dbReference>
<feature type="domain" description="Zn(2)-C6 fungal-type" evidence="4">
    <location>
        <begin position="21"/>
        <end position="52"/>
    </location>
</feature>
<dbReference type="PANTHER" id="PTHR37534">
    <property type="entry name" value="TRANSCRIPTIONAL ACTIVATOR PROTEIN UGA3"/>
    <property type="match status" value="1"/>
</dbReference>
<evidence type="ECO:0000313" key="5">
    <source>
        <dbReference type="EMBL" id="POY73318.1"/>
    </source>
</evidence>
<feature type="compositionally biased region" description="Polar residues" evidence="3">
    <location>
        <begin position="252"/>
        <end position="261"/>
    </location>
</feature>
<accession>A0A2S5B968</accession>
<keyword evidence="2" id="KW-0539">Nucleus</keyword>
<dbReference type="GO" id="GO:0000981">
    <property type="term" value="F:DNA-binding transcription factor activity, RNA polymerase II-specific"/>
    <property type="evidence" value="ECO:0007669"/>
    <property type="project" value="InterPro"/>
</dbReference>
<feature type="region of interest" description="Disordered" evidence="3">
    <location>
        <begin position="53"/>
        <end position="117"/>
    </location>
</feature>
<dbReference type="SMART" id="SM00066">
    <property type="entry name" value="GAL4"/>
    <property type="match status" value="1"/>
</dbReference>
<gene>
    <name evidence="5" type="ORF">BMF94_3653</name>
</gene>
<sequence length="715" mass="77606">MAAPLLDAAASSEPKTRSYSGCYSCRAIKKKCLEDFDSDGKCGRCISRGVHCERTKPVRRPGGNPHGKRSSNAGADGHLDGSASPNARPAKQPRTANGRRVAGQNGEPSTTPPSLDDLSTVALSMAASDPNSQNHHMYNYAMHLPIPPPIASTSAVPYSAPSPAALALPTPPPILPSAPSLTLPMPIQPPPPVLPATTPNGADASFPLSLPCNPWDQMFGFLESDPTATLAVDPALPHFDWAALTTGQDLQSPLVSETSARSPPAPKNRQAKLPTGMETILNGLASRSSPMTTDATSPALSYTPGSTNAVADDSGDLELTDDMLLIYNALNAEFLNLMPIADRERAAKAWTDLARSTRLGRTAAAACVWLYLARSSRTVDPEERTHLLAQSDRYFQRAVAQLSDEVSLNSQIFALLDLFFVQADRTSIQSGNALLAIGELFIKQAHGPRPPLDLVNHSSASSLRMFAVLDILRCAVEKGRRTVFDLEGLPGCLRASSTSQPEGKSSDEADNNWQVIQWSGFPLELILCIAATVNLDCDRSVMTPEAVQAVADKIEEAIKTWNPARSQAAGYEDSLTYLQEAATKEMWRHATLLHFYRVVRQFGCLARPIQDSLYQILHIGQIRRPPPVTKPVTEPVFDFSRLWLRAFPWFMAATVATQPAERDLCRAGLKNYWSGSIIEENTKAAEQMWAEMDETGRDNDFRDVLQRAGLCAAFV</sequence>
<dbReference type="CDD" id="cd00067">
    <property type="entry name" value="GAL4"/>
    <property type="match status" value="1"/>
</dbReference>
<organism evidence="5 6">
    <name type="scientific">Rhodotorula taiwanensis</name>
    <dbReference type="NCBI Taxonomy" id="741276"/>
    <lineage>
        <taxon>Eukaryota</taxon>
        <taxon>Fungi</taxon>
        <taxon>Dikarya</taxon>
        <taxon>Basidiomycota</taxon>
        <taxon>Pucciniomycotina</taxon>
        <taxon>Microbotryomycetes</taxon>
        <taxon>Sporidiobolales</taxon>
        <taxon>Sporidiobolaceae</taxon>
        <taxon>Rhodotorula</taxon>
    </lineage>
</organism>